<dbReference type="Proteomes" id="UP001642520">
    <property type="component" value="Unassembled WGS sequence"/>
</dbReference>
<dbReference type="SUPFAM" id="SSF55200">
    <property type="entry name" value="Translation initiation factor IF3, C-terminal domain"/>
    <property type="match status" value="1"/>
</dbReference>
<reference evidence="1 2" key="1">
    <citation type="submission" date="2024-08" db="EMBL/GenBank/DDBJ databases">
        <authorList>
            <person name="Will J Nash"/>
            <person name="Angela Man"/>
            <person name="Seanna McTaggart"/>
            <person name="Kendall Baker"/>
            <person name="Tom Barker"/>
            <person name="Leah Catchpole"/>
            <person name="Alex Durrant"/>
            <person name="Karim Gharbi"/>
            <person name="Naomi Irish"/>
            <person name="Gemy Kaithakottil"/>
            <person name="Debby Ku"/>
            <person name="Aaliyah Providence"/>
            <person name="Felix Shaw"/>
            <person name="David Swarbreck"/>
            <person name="Chris Watkins"/>
            <person name="Ann M. McCartney"/>
            <person name="Giulio Formenti"/>
            <person name="Alice Mouton"/>
            <person name="Noel Vella"/>
            <person name="Bjorn M von Reumont"/>
            <person name="Adriana Vella"/>
            <person name="Wilfried Haerty"/>
        </authorList>
    </citation>
    <scope>NUCLEOTIDE SEQUENCE [LARGE SCALE GENOMIC DNA]</scope>
</reference>
<evidence type="ECO:0000313" key="1">
    <source>
        <dbReference type="EMBL" id="CAL7938656.1"/>
    </source>
</evidence>
<dbReference type="EMBL" id="CAXAJV020001289">
    <property type="protein sequence ID" value="CAL7938656.1"/>
    <property type="molecule type" value="Genomic_DNA"/>
</dbReference>
<evidence type="ECO:0008006" key="3">
    <source>
        <dbReference type="Google" id="ProtNLM"/>
    </source>
</evidence>
<protein>
    <recommendedName>
        <fullName evidence="3">Translation initiation factor IF-3</fullName>
    </recommendedName>
</protein>
<keyword evidence="2" id="KW-1185">Reference proteome</keyword>
<accession>A0ABP1NGI4</accession>
<proteinExistence type="predicted"/>
<organism evidence="1 2">
    <name type="scientific">Xylocopa violacea</name>
    <name type="common">Violet carpenter bee</name>
    <name type="synonym">Apis violacea</name>
    <dbReference type="NCBI Taxonomy" id="135666"/>
    <lineage>
        <taxon>Eukaryota</taxon>
        <taxon>Metazoa</taxon>
        <taxon>Ecdysozoa</taxon>
        <taxon>Arthropoda</taxon>
        <taxon>Hexapoda</taxon>
        <taxon>Insecta</taxon>
        <taxon>Pterygota</taxon>
        <taxon>Neoptera</taxon>
        <taxon>Endopterygota</taxon>
        <taxon>Hymenoptera</taxon>
        <taxon>Apocrita</taxon>
        <taxon>Aculeata</taxon>
        <taxon>Apoidea</taxon>
        <taxon>Anthophila</taxon>
        <taxon>Apidae</taxon>
        <taxon>Xylocopa</taxon>
        <taxon>Xylocopa</taxon>
    </lineage>
</organism>
<name>A0ABP1NGI4_XYLVO</name>
<dbReference type="InterPro" id="IPR036788">
    <property type="entry name" value="T_IF-3_C_sf"/>
</dbReference>
<gene>
    <name evidence="1" type="ORF">XYLVIOL_LOCUS3411</name>
</gene>
<comment type="caution">
    <text evidence="1">The sequence shown here is derived from an EMBL/GenBank/DDBJ whole genome shotgun (WGS) entry which is preliminary data.</text>
</comment>
<evidence type="ECO:0000313" key="2">
    <source>
        <dbReference type="Proteomes" id="UP001642520"/>
    </source>
</evidence>
<sequence>MLHSIKIINLIFNKSNWFLIKNDSKISQCVKNNLLSQRMISVGTNCLMKYERDTEKPRPKTVRPTKIVLIYPNNSRIVTELESAEKIAKRKNFHLVNDDTVDTDGRSIYKLISLSNFCEHKSKDEKDSKIDKYKQKFKSTKLFIIKSKIYEHDLNTKIANINRVLKKNYFVKLIFNHQNKDQVNILKIIRDKVEGNILKVDNKKDSTVLSIVPLSDDQSNSLQTDSDTKSS</sequence>